<evidence type="ECO:0000313" key="3">
    <source>
        <dbReference type="Proteomes" id="UP000664521"/>
    </source>
</evidence>
<feature type="compositionally biased region" description="Acidic residues" evidence="1">
    <location>
        <begin position="365"/>
        <end position="418"/>
    </location>
</feature>
<feature type="region of interest" description="Disordered" evidence="1">
    <location>
        <begin position="66"/>
        <end position="151"/>
    </location>
</feature>
<feature type="compositionally biased region" description="Acidic residues" evidence="1">
    <location>
        <begin position="285"/>
        <end position="301"/>
    </location>
</feature>
<feature type="region of interest" description="Disordered" evidence="1">
    <location>
        <begin position="262"/>
        <end position="435"/>
    </location>
</feature>
<accession>A0A8H3EJ23</accession>
<keyword evidence="3" id="KW-1185">Reference proteome</keyword>
<dbReference type="Proteomes" id="UP000664521">
    <property type="component" value="Unassembled WGS sequence"/>
</dbReference>
<gene>
    <name evidence="2" type="ORF">HETSPECPRED_007188</name>
</gene>
<feature type="compositionally biased region" description="Acidic residues" evidence="1">
    <location>
        <begin position="310"/>
        <end position="343"/>
    </location>
</feature>
<feature type="compositionally biased region" description="Basic and acidic residues" evidence="1">
    <location>
        <begin position="425"/>
        <end position="435"/>
    </location>
</feature>
<evidence type="ECO:0000313" key="2">
    <source>
        <dbReference type="EMBL" id="CAF9907621.1"/>
    </source>
</evidence>
<reference evidence="2" key="1">
    <citation type="submission" date="2021-03" db="EMBL/GenBank/DDBJ databases">
        <authorList>
            <person name="Tagirdzhanova G."/>
        </authorList>
    </citation>
    <scope>NUCLEOTIDE SEQUENCE</scope>
</reference>
<dbReference type="EMBL" id="CAJPDS010000005">
    <property type="protein sequence ID" value="CAF9907621.1"/>
    <property type="molecule type" value="Genomic_DNA"/>
</dbReference>
<feature type="compositionally biased region" description="Low complexity" evidence="1">
    <location>
        <begin position="87"/>
        <end position="112"/>
    </location>
</feature>
<protein>
    <submittedName>
        <fullName evidence="2">Uncharacterized protein</fullName>
    </submittedName>
</protein>
<feature type="compositionally biased region" description="Basic and acidic residues" evidence="1">
    <location>
        <begin position="114"/>
        <end position="129"/>
    </location>
</feature>
<dbReference type="AlphaFoldDB" id="A0A8H3EJ23"/>
<sequence>MTSPSGDHNGSGNGTATLPILPNTDVVEIQAIHDIVWNKEGGQGSHANLNGGSIRIALEPLDECPVKQRSPVSRSIDPETPSPQPKSDTSAASSSDSAASSPFSATAIISPSNPDDKRLLKRTELTPEQKRRRTRDPKVTPDASPGGSPRLLQSPIECLVAYVAYHQASRTAKFNCAEELHNDRTSFCDSEVIDMSPGLASDSGGWPLEVVRMTERDGNGNEFLKLNVGVRVDEGPSGENRREVRLWAKRREVRMELTDAEQGILRLEEEEDGAGNGAEEANWGGDDDDGFSEGSEGADDGGDGRGGDGGGEDGDDEEEENPDRDEGSQDADDEGSEGADDGGDEHGGDEGGEDGDDEEKKSPDGDEASQDADDERSQDTDDEGSDYDDDDGETSDDDDDEDLDEEAEAEDEDDDDDGNGGGSSGDEKGREEGKE</sequence>
<proteinExistence type="predicted"/>
<organism evidence="2 3">
    <name type="scientific">Heterodermia speciosa</name>
    <dbReference type="NCBI Taxonomy" id="116794"/>
    <lineage>
        <taxon>Eukaryota</taxon>
        <taxon>Fungi</taxon>
        <taxon>Dikarya</taxon>
        <taxon>Ascomycota</taxon>
        <taxon>Pezizomycotina</taxon>
        <taxon>Lecanoromycetes</taxon>
        <taxon>OSLEUM clade</taxon>
        <taxon>Lecanoromycetidae</taxon>
        <taxon>Caliciales</taxon>
        <taxon>Physciaceae</taxon>
        <taxon>Heterodermia</taxon>
    </lineage>
</organism>
<comment type="caution">
    <text evidence="2">The sequence shown here is derived from an EMBL/GenBank/DDBJ whole genome shotgun (WGS) entry which is preliminary data.</text>
</comment>
<evidence type="ECO:0000256" key="1">
    <source>
        <dbReference type="SAM" id="MobiDB-lite"/>
    </source>
</evidence>
<name>A0A8H3EJ23_9LECA</name>